<dbReference type="Proteomes" id="UP000257109">
    <property type="component" value="Unassembled WGS sequence"/>
</dbReference>
<reference evidence="1" key="1">
    <citation type="submission" date="2018-05" db="EMBL/GenBank/DDBJ databases">
        <title>Draft genome of Mucuna pruriens seed.</title>
        <authorList>
            <person name="Nnadi N.E."/>
            <person name="Vos R."/>
            <person name="Hasami M.H."/>
            <person name="Devisetty U.K."/>
            <person name="Aguiy J.C."/>
        </authorList>
    </citation>
    <scope>NUCLEOTIDE SEQUENCE [LARGE SCALE GENOMIC DNA]</scope>
    <source>
        <strain evidence="1">JCA_2017</strain>
    </source>
</reference>
<organism evidence="1 2">
    <name type="scientific">Mucuna pruriens</name>
    <name type="common">Velvet bean</name>
    <name type="synonym">Dolichos pruriens</name>
    <dbReference type="NCBI Taxonomy" id="157652"/>
    <lineage>
        <taxon>Eukaryota</taxon>
        <taxon>Viridiplantae</taxon>
        <taxon>Streptophyta</taxon>
        <taxon>Embryophyta</taxon>
        <taxon>Tracheophyta</taxon>
        <taxon>Spermatophyta</taxon>
        <taxon>Magnoliopsida</taxon>
        <taxon>eudicotyledons</taxon>
        <taxon>Gunneridae</taxon>
        <taxon>Pentapetalae</taxon>
        <taxon>rosids</taxon>
        <taxon>fabids</taxon>
        <taxon>Fabales</taxon>
        <taxon>Fabaceae</taxon>
        <taxon>Papilionoideae</taxon>
        <taxon>50 kb inversion clade</taxon>
        <taxon>NPAAA clade</taxon>
        <taxon>indigoferoid/millettioid clade</taxon>
        <taxon>Phaseoleae</taxon>
        <taxon>Mucuna</taxon>
    </lineage>
</organism>
<keyword evidence="2" id="KW-1185">Reference proteome</keyword>
<evidence type="ECO:0008006" key="3">
    <source>
        <dbReference type="Google" id="ProtNLM"/>
    </source>
</evidence>
<comment type="caution">
    <text evidence="1">The sequence shown here is derived from an EMBL/GenBank/DDBJ whole genome shotgun (WGS) entry which is preliminary data.</text>
</comment>
<evidence type="ECO:0000313" key="1">
    <source>
        <dbReference type="EMBL" id="RDX58624.1"/>
    </source>
</evidence>
<protein>
    <recommendedName>
        <fullName evidence="3">Reverse transcriptase Ty1/copia-type domain-containing protein</fullName>
    </recommendedName>
</protein>
<dbReference type="AlphaFoldDB" id="A0A371E1F3"/>
<evidence type="ECO:0000313" key="2">
    <source>
        <dbReference type="Proteomes" id="UP000257109"/>
    </source>
</evidence>
<gene>
    <name evidence="1" type="ORF">CR513_62044</name>
</gene>
<dbReference type="EMBL" id="QJKJ01017315">
    <property type="protein sequence ID" value="RDX58624.1"/>
    <property type="molecule type" value="Genomic_DNA"/>
</dbReference>
<name>A0A371E1F3_MUCPR</name>
<accession>A0A371E1F3</accession>
<sequence>MRLPSLTLTQLSTICLPSNTISPNLNDRNIYKSAPSNQLTQLENTHTYINHHTTSRSYGITYPFSHFLIFDCLSLSYKSFALSISNINPKHTNGLPNLITRKSPWIKKLMNKKKTWELTELPPRKQPIVKLKYDGSIERYKAHLLTKGYKQQEGVD</sequence>
<proteinExistence type="predicted"/>
<feature type="non-terminal residue" evidence="1">
    <location>
        <position position="1"/>
    </location>
</feature>